<feature type="compositionally biased region" description="Basic and acidic residues" evidence="1">
    <location>
        <begin position="1"/>
        <end position="11"/>
    </location>
</feature>
<feature type="region of interest" description="Disordered" evidence="1">
    <location>
        <begin position="1"/>
        <end position="23"/>
    </location>
</feature>
<reference evidence="2" key="1">
    <citation type="journal article" date="2023" name="Science">
        <title>Genome structures resolve the early diversification of teleost fishes.</title>
        <authorList>
            <person name="Parey E."/>
            <person name="Louis A."/>
            <person name="Montfort J."/>
            <person name="Bouchez O."/>
            <person name="Roques C."/>
            <person name="Iampietro C."/>
            <person name="Lluch J."/>
            <person name="Castinel A."/>
            <person name="Donnadieu C."/>
            <person name="Desvignes T."/>
            <person name="Floi Bucao C."/>
            <person name="Jouanno E."/>
            <person name="Wen M."/>
            <person name="Mejri S."/>
            <person name="Dirks R."/>
            <person name="Jansen H."/>
            <person name="Henkel C."/>
            <person name="Chen W.J."/>
            <person name="Zahm M."/>
            <person name="Cabau C."/>
            <person name="Klopp C."/>
            <person name="Thompson A.W."/>
            <person name="Robinson-Rechavi M."/>
            <person name="Braasch I."/>
            <person name="Lecointre G."/>
            <person name="Bobe J."/>
            <person name="Postlethwait J.H."/>
            <person name="Berthelot C."/>
            <person name="Roest Crollius H."/>
            <person name="Guiguen Y."/>
        </authorList>
    </citation>
    <scope>NUCLEOTIDE SEQUENCE</scope>
    <source>
        <strain evidence="2">Concon-B</strain>
    </source>
</reference>
<feature type="region of interest" description="Disordered" evidence="1">
    <location>
        <begin position="40"/>
        <end position="82"/>
    </location>
</feature>
<evidence type="ECO:0000313" key="2">
    <source>
        <dbReference type="EMBL" id="KAJ8274654.1"/>
    </source>
</evidence>
<accession>A0A9Q1HZ88</accession>
<keyword evidence="3" id="KW-1185">Reference proteome</keyword>
<proteinExistence type="predicted"/>
<sequence>MEWQKQREEKAAGVNQRAPGWAEVRPCSTDRRILQSRKPTAFATAVPDGRNEEQSLLWVGPPHEQGGDGNGRGGQDGAAALS</sequence>
<comment type="caution">
    <text evidence="2">The sequence shown here is derived from an EMBL/GenBank/DDBJ whole genome shotgun (WGS) entry which is preliminary data.</text>
</comment>
<organism evidence="2 3">
    <name type="scientific">Conger conger</name>
    <name type="common">Conger eel</name>
    <name type="synonym">Muraena conger</name>
    <dbReference type="NCBI Taxonomy" id="82655"/>
    <lineage>
        <taxon>Eukaryota</taxon>
        <taxon>Metazoa</taxon>
        <taxon>Chordata</taxon>
        <taxon>Craniata</taxon>
        <taxon>Vertebrata</taxon>
        <taxon>Euteleostomi</taxon>
        <taxon>Actinopterygii</taxon>
        <taxon>Neopterygii</taxon>
        <taxon>Teleostei</taxon>
        <taxon>Anguilliformes</taxon>
        <taxon>Congridae</taxon>
        <taxon>Conger</taxon>
    </lineage>
</organism>
<evidence type="ECO:0000313" key="3">
    <source>
        <dbReference type="Proteomes" id="UP001152803"/>
    </source>
</evidence>
<name>A0A9Q1HZ88_CONCO</name>
<dbReference type="EMBL" id="JAFJMO010000006">
    <property type="protein sequence ID" value="KAJ8274654.1"/>
    <property type="molecule type" value="Genomic_DNA"/>
</dbReference>
<dbReference type="AlphaFoldDB" id="A0A9Q1HZ88"/>
<evidence type="ECO:0000256" key="1">
    <source>
        <dbReference type="SAM" id="MobiDB-lite"/>
    </source>
</evidence>
<protein>
    <submittedName>
        <fullName evidence="2">Uncharacterized protein</fullName>
    </submittedName>
</protein>
<dbReference type="Proteomes" id="UP001152803">
    <property type="component" value="Unassembled WGS sequence"/>
</dbReference>
<gene>
    <name evidence="2" type="ORF">COCON_G00092790</name>
</gene>
<feature type="compositionally biased region" description="Gly residues" evidence="1">
    <location>
        <begin position="67"/>
        <end position="76"/>
    </location>
</feature>